<organism evidence="1 2">
    <name type="scientific">Spinacia oleracea</name>
    <name type="common">Spinach</name>
    <dbReference type="NCBI Taxonomy" id="3562"/>
    <lineage>
        <taxon>Eukaryota</taxon>
        <taxon>Viridiplantae</taxon>
        <taxon>Streptophyta</taxon>
        <taxon>Embryophyta</taxon>
        <taxon>Tracheophyta</taxon>
        <taxon>Spermatophyta</taxon>
        <taxon>Magnoliopsida</taxon>
        <taxon>eudicotyledons</taxon>
        <taxon>Gunneridae</taxon>
        <taxon>Pentapetalae</taxon>
        <taxon>Caryophyllales</taxon>
        <taxon>Chenopodiaceae</taxon>
        <taxon>Chenopodioideae</taxon>
        <taxon>Anserineae</taxon>
        <taxon>Spinacia</taxon>
    </lineage>
</organism>
<evidence type="ECO:0000313" key="2">
    <source>
        <dbReference type="RefSeq" id="XP_021843212.1"/>
    </source>
</evidence>
<dbReference type="PANTHER" id="PTHR36482">
    <property type="entry name" value="OSJNBA0024J22.15 PROTEIN"/>
    <property type="match status" value="1"/>
</dbReference>
<dbReference type="Proteomes" id="UP000813463">
    <property type="component" value="Chromosome 3"/>
</dbReference>
<proteinExistence type="predicted"/>
<reference evidence="2" key="2">
    <citation type="submission" date="2025-08" db="UniProtKB">
        <authorList>
            <consortium name="RefSeq"/>
        </authorList>
    </citation>
    <scope>IDENTIFICATION</scope>
    <source>
        <tissue evidence="2">Leaf</tissue>
    </source>
</reference>
<name>A0A9R0I645_SPIOL</name>
<dbReference type="RefSeq" id="XP_021843212.1">
    <property type="nucleotide sequence ID" value="XM_021987520.2"/>
</dbReference>
<dbReference type="InterPro" id="IPR053085">
    <property type="entry name" value="Jasmonate-induced_protein"/>
</dbReference>
<dbReference type="InterPro" id="IPR049065">
    <property type="entry name" value="Nakanori"/>
</dbReference>
<dbReference type="AlphaFoldDB" id="A0A9R0I645"/>
<dbReference type="OrthoDB" id="1684409at2759"/>
<dbReference type="GeneID" id="110783212"/>
<dbReference type="Pfam" id="PF21230">
    <property type="entry name" value="Nakanori"/>
    <property type="match status" value="1"/>
</dbReference>
<reference evidence="1" key="1">
    <citation type="journal article" date="2021" name="Nat. Commun.">
        <title>Genomic analyses provide insights into spinach domestication and the genetic basis of agronomic traits.</title>
        <authorList>
            <person name="Cai X."/>
            <person name="Sun X."/>
            <person name="Xu C."/>
            <person name="Sun H."/>
            <person name="Wang X."/>
            <person name="Ge C."/>
            <person name="Zhang Z."/>
            <person name="Wang Q."/>
            <person name="Fei Z."/>
            <person name="Jiao C."/>
            <person name="Wang Q."/>
        </authorList>
    </citation>
    <scope>NUCLEOTIDE SEQUENCE [LARGE SCALE GENOMIC DNA]</scope>
    <source>
        <strain evidence="1">cv. Varoflay</strain>
    </source>
</reference>
<protein>
    <submittedName>
        <fullName evidence="2">Uncharacterized protein</fullName>
    </submittedName>
</protein>
<keyword evidence="1" id="KW-1185">Reference proteome</keyword>
<evidence type="ECO:0000313" key="1">
    <source>
        <dbReference type="Proteomes" id="UP000813463"/>
    </source>
</evidence>
<sequence length="206" mass="22142">MASVQQAQVDSKFNDKQKAAIGKAMQDAQSILANNEKDGQHQLAVVGGVMQNLQRRVIVLKKTHDAEGRFLTNPPGSIGGEGHGAFVHQGATSQGPLPVVVGSKCAIIYGTIDKMAPALGYLLAWNRPDDANQDSKVYVEAGSQYNLEKMEWSEIEKKLDASTNKSQFIDHETGATATAEIKDNGNKRALVAASFDRITIGIPIPN</sequence>
<dbReference type="PANTHER" id="PTHR36482:SF6">
    <property type="entry name" value="JASMONATE-INDUCED PROTEIN HOMOLOG"/>
    <property type="match status" value="1"/>
</dbReference>
<accession>A0A9R0I645</accession>
<gene>
    <name evidence="2" type="primary">LOC110783212</name>
</gene>
<dbReference type="KEGG" id="soe:110783212"/>